<dbReference type="PATRIC" id="fig|1415166.3.peg.3062"/>
<dbReference type="AlphaFoldDB" id="W5TEL0"/>
<dbReference type="InterPro" id="IPR033459">
    <property type="entry name" value="AveC-like"/>
</dbReference>
<feature type="transmembrane region" description="Helical" evidence="2">
    <location>
        <begin position="110"/>
        <end position="128"/>
    </location>
</feature>
<dbReference type="Pfam" id="PF17198">
    <property type="entry name" value="AveC_like"/>
    <property type="match status" value="1"/>
</dbReference>
<feature type="transmembrane region" description="Helical" evidence="2">
    <location>
        <begin position="246"/>
        <end position="265"/>
    </location>
</feature>
<feature type="transmembrane region" description="Helical" evidence="2">
    <location>
        <begin position="159"/>
        <end position="179"/>
    </location>
</feature>
<dbReference type="OrthoDB" id="4508396at2"/>
<name>W5TEL0_9NOCA</name>
<evidence type="ECO:0000256" key="1">
    <source>
        <dbReference type="SAM" id="MobiDB-lite"/>
    </source>
</evidence>
<reference evidence="3 4" key="1">
    <citation type="journal article" date="2014" name="Appl. Environ. Microbiol.">
        <title>Insights into the Microbial Degradation of Rubber and Gutta-Percha by Analysis of the Complete Genome of Nocardia nova SH22a.</title>
        <authorList>
            <person name="Luo Q."/>
            <person name="Hiessl S."/>
            <person name="Poehlein A."/>
            <person name="Daniel R."/>
            <person name="Steinbuchel A."/>
        </authorList>
    </citation>
    <scope>NUCLEOTIDE SEQUENCE [LARGE SCALE GENOMIC DNA]</scope>
    <source>
        <strain evidence="3">SH22a</strain>
    </source>
</reference>
<dbReference type="Proteomes" id="UP000019150">
    <property type="component" value="Chromosome"/>
</dbReference>
<keyword evidence="2" id="KW-0472">Membrane</keyword>
<evidence type="ECO:0000313" key="4">
    <source>
        <dbReference type="Proteomes" id="UP000019150"/>
    </source>
</evidence>
<dbReference type="STRING" id="1415166.NONO_c29880"/>
<evidence type="ECO:0008006" key="5">
    <source>
        <dbReference type="Google" id="ProtNLM"/>
    </source>
</evidence>
<feature type="region of interest" description="Disordered" evidence="1">
    <location>
        <begin position="360"/>
        <end position="380"/>
    </location>
</feature>
<feature type="transmembrane region" description="Helical" evidence="2">
    <location>
        <begin position="32"/>
        <end position="51"/>
    </location>
</feature>
<dbReference type="eggNOG" id="ENOG50343PQ">
    <property type="taxonomic scope" value="Bacteria"/>
</dbReference>
<evidence type="ECO:0000256" key="2">
    <source>
        <dbReference type="SAM" id="Phobius"/>
    </source>
</evidence>
<feature type="transmembrane region" description="Helical" evidence="2">
    <location>
        <begin position="80"/>
        <end position="103"/>
    </location>
</feature>
<protein>
    <recommendedName>
        <fullName evidence="5">DUF5135 domain-containing protein</fullName>
    </recommendedName>
</protein>
<keyword evidence="4" id="KW-1185">Reference proteome</keyword>
<dbReference type="HOGENOM" id="CLU_061775_0_0_11"/>
<evidence type="ECO:0000313" key="3">
    <source>
        <dbReference type="EMBL" id="AHH17775.1"/>
    </source>
</evidence>
<keyword evidence="2" id="KW-0812">Transmembrane</keyword>
<dbReference type="RefSeq" id="WP_025349235.1">
    <property type="nucleotide sequence ID" value="NZ_CP006850.1"/>
</dbReference>
<keyword evidence="2" id="KW-1133">Transmembrane helix</keyword>
<organism evidence="3 4">
    <name type="scientific">Nocardia nova SH22a</name>
    <dbReference type="NCBI Taxonomy" id="1415166"/>
    <lineage>
        <taxon>Bacteria</taxon>
        <taxon>Bacillati</taxon>
        <taxon>Actinomycetota</taxon>
        <taxon>Actinomycetes</taxon>
        <taxon>Mycobacteriales</taxon>
        <taxon>Nocardiaceae</taxon>
        <taxon>Nocardia</taxon>
    </lineage>
</organism>
<accession>W5TEL0</accession>
<feature type="transmembrane region" description="Helical" evidence="2">
    <location>
        <begin position="200"/>
        <end position="226"/>
    </location>
</feature>
<sequence length="380" mass="42283">MAVTDRTDPAPAPLWETSSGDGPGPRRWNWRVALGTIGVLALVAVIASFAGRGANDPRIANPEVSGAPRPVPPLFGWDHWVLVNEIGTVVMMAVLVTVVVVMWRRYPAHPVLLMTLVTTAIVWQDPIMNWTPYAAYNPQLWHWPTHWPLVSLSPTVEPFIVIGYATFYLGPYFPAIWLLRRIQARRPHDSFVWRHPLLSLAGLALVIGFVFDAILECFLVRTQLYIYTQVIPWGSLFTGKPYQFPLIWESVMVTFVMVPAAVLLYRDDTGRTVAEKLAHRVRIFRGRPALGAFAVMFVLINIAYFCYGAGFALIRDTRIATSVACPWPYPEAKVYDPQGFYEKNGQAGPYSAGIWSGWESAQSGRPDVSPPADGGRCGGT</sequence>
<feature type="transmembrane region" description="Helical" evidence="2">
    <location>
        <begin position="289"/>
        <end position="314"/>
    </location>
</feature>
<dbReference type="EMBL" id="CP006850">
    <property type="protein sequence ID" value="AHH17775.1"/>
    <property type="molecule type" value="Genomic_DNA"/>
</dbReference>
<proteinExistence type="predicted"/>
<gene>
    <name evidence="3" type="ORF">NONO_c29880</name>
</gene>
<feature type="region of interest" description="Disordered" evidence="1">
    <location>
        <begin position="1"/>
        <end position="22"/>
    </location>
</feature>
<dbReference type="KEGG" id="nno:NONO_c29880"/>